<proteinExistence type="predicted"/>
<dbReference type="InterPro" id="IPR038987">
    <property type="entry name" value="MoeA-like"/>
</dbReference>
<dbReference type="GO" id="GO:0005737">
    <property type="term" value="C:cytoplasm"/>
    <property type="evidence" value="ECO:0007669"/>
    <property type="project" value="TreeGrafter"/>
</dbReference>
<feature type="domain" description="MoaB/Mog" evidence="2">
    <location>
        <begin position="181"/>
        <end position="313"/>
    </location>
</feature>
<keyword evidence="3" id="KW-0808">Transferase</keyword>
<evidence type="ECO:0000256" key="1">
    <source>
        <dbReference type="ARBA" id="ARBA00023150"/>
    </source>
</evidence>
<protein>
    <submittedName>
        <fullName evidence="3">Molybdopterin molybdotransferase</fullName>
    </submittedName>
</protein>
<dbReference type="Pfam" id="PF03453">
    <property type="entry name" value="MoeA_N"/>
    <property type="match status" value="1"/>
</dbReference>
<dbReference type="RefSeq" id="WP_089695616.1">
    <property type="nucleotide sequence ID" value="NZ_FNHL01000002.1"/>
</dbReference>
<evidence type="ECO:0000313" key="4">
    <source>
        <dbReference type="Proteomes" id="UP000199451"/>
    </source>
</evidence>
<dbReference type="Gene3D" id="3.40.980.10">
    <property type="entry name" value="MoaB/Mog-like domain"/>
    <property type="match status" value="1"/>
</dbReference>
<dbReference type="PANTHER" id="PTHR10192:SF19">
    <property type="entry name" value="MOLYBDOPTERIN BIOSYNTHESIS PROTEIN MJ0666-RELATED"/>
    <property type="match status" value="1"/>
</dbReference>
<evidence type="ECO:0000259" key="2">
    <source>
        <dbReference type="SMART" id="SM00852"/>
    </source>
</evidence>
<dbReference type="STRING" id="660521.SAMN04487949_1365"/>
<name>A0A1G9SHF3_9EURY</name>
<sequence>MHDHDDMLARETAVDRVLALREEFLPTRPTERVPLDAIGGRVLAESIIADSDAPAHSHATMDGFAFDASETYPFTLREGEVFPESDPGDLASGQAARVATGAPVPRGATAVIKREDATVEDGDLVAGPDVTAGTYVYERGSNFRAGEELFSPGERLGPKDAILLGDLGRETVAVYEPFSVGVVATGTEIHEGVSSDLDSAMLQGLVSAWDHEATYEGSAPDDYERVKGLIADTASAHDVVVTTGGTSVGHKDHVVRALADLGEVLFHRVRVRPGKPIAVARLPDHDAVAIAIPGKPLGAHTIATLVARPFFTGDASLPTVEATLARDVGLGPSGFDYVVPVVLDASAGASADGGCPEAMPLGHVDSPLSVYDETFDPSVLSSSTRATRADGVVVTDEPLSAGDTVRVVPYAALE</sequence>
<dbReference type="OrthoDB" id="31371at2157"/>
<dbReference type="SMART" id="SM00852">
    <property type="entry name" value="MoCF_biosynth"/>
    <property type="match status" value="1"/>
</dbReference>
<dbReference type="InterPro" id="IPR008284">
    <property type="entry name" value="MoCF_biosynth_CS"/>
</dbReference>
<dbReference type="Pfam" id="PF00994">
    <property type="entry name" value="MoCF_biosynth"/>
    <property type="match status" value="1"/>
</dbReference>
<dbReference type="GO" id="GO:0061599">
    <property type="term" value="F:molybdopterin molybdotransferase activity"/>
    <property type="evidence" value="ECO:0007669"/>
    <property type="project" value="TreeGrafter"/>
</dbReference>
<dbReference type="AlphaFoldDB" id="A0A1G9SHF3"/>
<dbReference type="SUPFAM" id="SSF53218">
    <property type="entry name" value="Molybdenum cofactor biosynthesis proteins"/>
    <property type="match status" value="1"/>
</dbReference>
<dbReference type="CDD" id="cd00887">
    <property type="entry name" value="MoeA"/>
    <property type="match status" value="1"/>
</dbReference>
<organism evidence="3 4">
    <name type="scientific">Halogranum gelatinilyticum</name>
    <dbReference type="NCBI Taxonomy" id="660521"/>
    <lineage>
        <taxon>Archaea</taxon>
        <taxon>Methanobacteriati</taxon>
        <taxon>Methanobacteriota</taxon>
        <taxon>Stenosarchaea group</taxon>
        <taxon>Halobacteria</taxon>
        <taxon>Halobacteriales</taxon>
        <taxon>Haloferacaceae</taxon>
    </lineage>
</organism>
<reference evidence="4" key="1">
    <citation type="submission" date="2016-10" db="EMBL/GenBank/DDBJ databases">
        <authorList>
            <person name="Varghese N."/>
            <person name="Submissions S."/>
        </authorList>
    </citation>
    <scope>NUCLEOTIDE SEQUENCE [LARGE SCALE GENOMIC DNA]</scope>
    <source>
        <strain evidence="4">CGMCC 1.10119</strain>
    </source>
</reference>
<dbReference type="GO" id="GO:0006777">
    <property type="term" value="P:Mo-molybdopterin cofactor biosynthetic process"/>
    <property type="evidence" value="ECO:0007669"/>
    <property type="project" value="UniProtKB-KW"/>
</dbReference>
<dbReference type="PANTHER" id="PTHR10192">
    <property type="entry name" value="MOLYBDOPTERIN BIOSYNTHESIS PROTEIN"/>
    <property type="match status" value="1"/>
</dbReference>
<keyword evidence="1" id="KW-0501">Molybdenum cofactor biosynthesis</keyword>
<accession>A0A1G9SHF3</accession>
<gene>
    <name evidence="3" type="ORF">SAMN04487949_1365</name>
</gene>
<dbReference type="InterPro" id="IPR036135">
    <property type="entry name" value="MoeA_linker/N_sf"/>
</dbReference>
<dbReference type="InterPro" id="IPR036425">
    <property type="entry name" value="MoaB/Mog-like_dom_sf"/>
</dbReference>
<dbReference type="Proteomes" id="UP000199451">
    <property type="component" value="Unassembled WGS sequence"/>
</dbReference>
<keyword evidence="4" id="KW-1185">Reference proteome</keyword>
<dbReference type="Gene3D" id="2.170.190.11">
    <property type="entry name" value="Molybdopterin biosynthesis moea protein, domain 3"/>
    <property type="match status" value="1"/>
</dbReference>
<dbReference type="PROSITE" id="PS01079">
    <property type="entry name" value="MOCF_BIOSYNTHESIS_2"/>
    <property type="match status" value="1"/>
</dbReference>
<dbReference type="InterPro" id="IPR001453">
    <property type="entry name" value="MoaB/Mog_dom"/>
</dbReference>
<evidence type="ECO:0000313" key="3">
    <source>
        <dbReference type="EMBL" id="SDM34914.1"/>
    </source>
</evidence>
<dbReference type="Gene3D" id="3.90.105.10">
    <property type="entry name" value="Molybdopterin biosynthesis moea protein, domain 2"/>
    <property type="match status" value="1"/>
</dbReference>
<dbReference type="InterPro" id="IPR005110">
    <property type="entry name" value="MoeA_linker/N"/>
</dbReference>
<dbReference type="SUPFAM" id="SSF63882">
    <property type="entry name" value="MoeA N-terminal region -like"/>
    <property type="match status" value="1"/>
</dbReference>
<dbReference type="EMBL" id="FNHL01000002">
    <property type="protein sequence ID" value="SDM34914.1"/>
    <property type="molecule type" value="Genomic_DNA"/>
</dbReference>